<proteinExistence type="inferred from homology"/>
<feature type="domain" description="PPM-type phosphatase" evidence="7">
    <location>
        <begin position="1"/>
        <end position="422"/>
    </location>
</feature>
<dbReference type="RefSeq" id="XP_067919536.1">
    <property type="nucleotide sequence ID" value="XM_068068488.1"/>
</dbReference>
<feature type="compositionally biased region" description="Low complexity" evidence="6">
    <location>
        <begin position="216"/>
        <end position="241"/>
    </location>
</feature>
<dbReference type="PROSITE" id="PS01032">
    <property type="entry name" value="PPM_1"/>
    <property type="match status" value="1"/>
</dbReference>
<dbReference type="InterPro" id="IPR015655">
    <property type="entry name" value="PP2C"/>
</dbReference>
<evidence type="ECO:0000256" key="3">
    <source>
        <dbReference type="ARBA" id="ARBA00022801"/>
    </source>
</evidence>
<dbReference type="CDD" id="cd00143">
    <property type="entry name" value="PP2Cc"/>
    <property type="match status" value="1"/>
</dbReference>
<dbReference type="VEuPathDB" id="ToxoDB:CSUI_008354"/>
<protein>
    <submittedName>
        <fullName evidence="8">Protein phosphatase</fullName>
    </submittedName>
</protein>
<comment type="subcellular location">
    <subcellularLocation>
        <location evidence="1">Membrane</location>
        <topology evidence="1">Peripheral membrane protein</topology>
    </subcellularLocation>
</comment>
<dbReference type="GO" id="GO:0046872">
    <property type="term" value="F:metal ion binding"/>
    <property type="evidence" value="ECO:0007669"/>
    <property type="project" value="UniProtKB-KW"/>
</dbReference>
<keyword evidence="2" id="KW-0479">Metal-binding</keyword>
<dbReference type="Gene3D" id="3.60.40.10">
    <property type="entry name" value="PPM-type phosphatase domain"/>
    <property type="match status" value="1"/>
</dbReference>
<dbReference type="Pfam" id="PF00481">
    <property type="entry name" value="PP2C"/>
    <property type="match status" value="2"/>
</dbReference>
<feature type="region of interest" description="Disordered" evidence="6">
    <location>
        <begin position="108"/>
        <end position="147"/>
    </location>
</feature>
<keyword evidence="3 5" id="KW-0378">Hydrolase</keyword>
<dbReference type="InterPro" id="IPR000222">
    <property type="entry name" value="PP2C_BS"/>
</dbReference>
<feature type="region of interest" description="Disordered" evidence="6">
    <location>
        <begin position="58"/>
        <end position="83"/>
    </location>
</feature>
<dbReference type="OrthoDB" id="10264738at2759"/>
<sequence>MCCKKGFKPESPNQDDFFIIKVGQWSLYGVFDGHGPYGHDVSHYVQRELPAKLLLYTPSPPPTNTTTTEKGKQVSSSSIPSSSFLSSPLRALHQSFIMVHQELEAQTEEEKERQFYSSSSGGGARSLKRGEGDVSSRGGTKNGRGIDCCMSGTTATVILHVHAKKKLFIAHVGDSRAVLARRCFPKKVKKKGFPGEHQQREGEGDGTAAEGSTHGGRTSSAPVASSSTLPSSSASTRSSLSLGGGPGGGASKMMTVTMGEKYRDSFASNSRYSIPSQLIAIDLTNDHKPTNELERARIIKSGGQVRRLEGDVPHRVFLKNRLFPGLAMSRAIGDTIATQAGVIPDPELREYDIQEDVDEFILICSDGVWEFISSQEAIDIVSLYGRERVQDACEFLAREAWKRWIDEEHNVVDDITALIIYL</sequence>
<dbReference type="InterPro" id="IPR001932">
    <property type="entry name" value="PPM-type_phosphatase-like_dom"/>
</dbReference>
<evidence type="ECO:0000313" key="8">
    <source>
        <dbReference type="EMBL" id="PHJ17822.1"/>
    </source>
</evidence>
<dbReference type="PANTHER" id="PTHR47992">
    <property type="entry name" value="PROTEIN PHOSPHATASE"/>
    <property type="match status" value="1"/>
</dbReference>
<evidence type="ECO:0000256" key="1">
    <source>
        <dbReference type="ARBA" id="ARBA00004170"/>
    </source>
</evidence>
<evidence type="ECO:0000256" key="5">
    <source>
        <dbReference type="RuleBase" id="RU003465"/>
    </source>
</evidence>
<keyword evidence="4 5" id="KW-0904">Protein phosphatase</keyword>
<keyword evidence="9" id="KW-1185">Reference proteome</keyword>
<feature type="compositionally biased region" description="Basic and acidic residues" evidence="6">
    <location>
        <begin position="193"/>
        <end position="203"/>
    </location>
</feature>
<feature type="region of interest" description="Disordered" evidence="6">
    <location>
        <begin position="189"/>
        <end position="253"/>
    </location>
</feature>
<evidence type="ECO:0000256" key="4">
    <source>
        <dbReference type="ARBA" id="ARBA00022912"/>
    </source>
</evidence>
<dbReference type="Proteomes" id="UP000221165">
    <property type="component" value="Unassembled WGS sequence"/>
</dbReference>
<comment type="similarity">
    <text evidence="5">Belongs to the PP2C family.</text>
</comment>
<comment type="caution">
    <text evidence="8">The sequence shown here is derived from an EMBL/GenBank/DDBJ whole genome shotgun (WGS) entry which is preliminary data.</text>
</comment>
<evidence type="ECO:0000256" key="2">
    <source>
        <dbReference type="ARBA" id="ARBA00022723"/>
    </source>
</evidence>
<evidence type="ECO:0000256" key="6">
    <source>
        <dbReference type="SAM" id="MobiDB-lite"/>
    </source>
</evidence>
<organism evidence="8 9">
    <name type="scientific">Cystoisospora suis</name>
    <dbReference type="NCBI Taxonomy" id="483139"/>
    <lineage>
        <taxon>Eukaryota</taxon>
        <taxon>Sar</taxon>
        <taxon>Alveolata</taxon>
        <taxon>Apicomplexa</taxon>
        <taxon>Conoidasida</taxon>
        <taxon>Coccidia</taxon>
        <taxon>Eucoccidiorida</taxon>
        <taxon>Eimeriorina</taxon>
        <taxon>Sarcocystidae</taxon>
        <taxon>Cystoisospora</taxon>
    </lineage>
</organism>
<name>A0A2C6KMW8_9APIC</name>
<reference evidence="8 9" key="1">
    <citation type="journal article" date="2017" name="Int. J. Parasitol.">
        <title>The genome of the protozoan parasite Cystoisospora suis and a reverse vaccinology approach to identify vaccine candidates.</title>
        <authorList>
            <person name="Palmieri N."/>
            <person name="Shrestha A."/>
            <person name="Ruttkowski B."/>
            <person name="Beck T."/>
            <person name="Vogl C."/>
            <person name="Tomley F."/>
            <person name="Blake D.P."/>
            <person name="Joachim A."/>
        </authorList>
    </citation>
    <scope>NUCLEOTIDE SEQUENCE [LARGE SCALE GENOMIC DNA]</scope>
    <source>
        <strain evidence="8 9">Wien I</strain>
    </source>
</reference>
<dbReference type="GeneID" id="94431699"/>
<dbReference type="EMBL" id="MIGC01004653">
    <property type="protein sequence ID" value="PHJ17822.1"/>
    <property type="molecule type" value="Genomic_DNA"/>
</dbReference>
<dbReference type="GO" id="GO:0004722">
    <property type="term" value="F:protein serine/threonine phosphatase activity"/>
    <property type="evidence" value="ECO:0007669"/>
    <property type="project" value="InterPro"/>
</dbReference>
<evidence type="ECO:0000259" key="7">
    <source>
        <dbReference type="PROSITE" id="PS51746"/>
    </source>
</evidence>
<dbReference type="SMART" id="SM00332">
    <property type="entry name" value="PP2Cc"/>
    <property type="match status" value="1"/>
</dbReference>
<dbReference type="SUPFAM" id="SSF81606">
    <property type="entry name" value="PP2C-like"/>
    <property type="match status" value="1"/>
</dbReference>
<dbReference type="InterPro" id="IPR036457">
    <property type="entry name" value="PPM-type-like_dom_sf"/>
</dbReference>
<evidence type="ECO:0000313" key="9">
    <source>
        <dbReference type="Proteomes" id="UP000221165"/>
    </source>
</evidence>
<dbReference type="GO" id="GO:0016020">
    <property type="term" value="C:membrane"/>
    <property type="evidence" value="ECO:0007669"/>
    <property type="project" value="UniProtKB-SubCell"/>
</dbReference>
<dbReference type="AlphaFoldDB" id="A0A2C6KMW8"/>
<dbReference type="PROSITE" id="PS51746">
    <property type="entry name" value="PPM_2"/>
    <property type="match status" value="1"/>
</dbReference>
<gene>
    <name evidence="8" type="ORF">CSUI_008354</name>
</gene>
<accession>A0A2C6KMW8</accession>